<feature type="domain" description="Secretion system C-terminal sorting" evidence="3">
    <location>
        <begin position="315"/>
        <end position="381"/>
    </location>
</feature>
<dbReference type="EMBL" id="VANR01000005">
    <property type="protein sequence ID" value="TMM29450.1"/>
    <property type="molecule type" value="Genomic_DNA"/>
</dbReference>
<evidence type="ECO:0000313" key="4">
    <source>
        <dbReference type="EMBL" id="TMM29450.1"/>
    </source>
</evidence>
<sequence length="383" mass="43468">MNLRIILLFLIITANSVFAQNEISNFKEKFDLPNQVKETSGLLFLNGKIITHNDSGDSANLYEIDSLNGSLLRTVSINNASNIDWEDITEDENHIYIGDIGNNNGNRNDLTIYKVLKTDFKNNTSVTAEKISFTYEDQTDFTNKPNSSNFDAETIVIFGESILIFTKNWANFETNVYEIPKLEGNYSAKKVSTANVEGLITGGSYKSDRFYLTGYDATFTPFLIYIGFNRKPGSDIFFSGFSKISLENEMGKGSQIEGITNIENTGKYYISREFFTTNQNGMQFTFPQKLYEFFDFTFHLLSINKNNFNNLLLQPNPVKDKLTFTVSVEITKIEIYNSLGKLISKTNKNLNNKVDVSGLSSGIYFLKLHSKNNKTTIKKFIKL</sequence>
<dbReference type="Pfam" id="PF18962">
    <property type="entry name" value="Por_Secre_tail"/>
    <property type="match status" value="1"/>
</dbReference>
<evidence type="ECO:0000256" key="1">
    <source>
        <dbReference type="ARBA" id="ARBA00022729"/>
    </source>
</evidence>
<dbReference type="RefSeq" id="WP_138536109.1">
    <property type="nucleotide sequence ID" value="NZ_VANR01000005.1"/>
</dbReference>
<keyword evidence="1 2" id="KW-0732">Signal</keyword>
<feature type="signal peptide" evidence="2">
    <location>
        <begin position="1"/>
        <end position="19"/>
    </location>
</feature>
<name>A0A5S3N2I8_9FLAO</name>
<reference evidence="4 5" key="1">
    <citation type="submission" date="2019-05" db="EMBL/GenBank/DDBJ databases">
        <title>Polaribacter aestuariivivens sp. nov., isolated from a tidal flat.</title>
        <authorList>
            <person name="Yoon J.-H."/>
        </authorList>
    </citation>
    <scope>NUCLEOTIDE SEQUENCE [LARGE SCALE GENOMIC DNA]</scope>
    <source>
        <strain evidence="4 5">DBTF-3</strain>
    </source>
</reference>
<dbReference type="OrthoDB" id="9798438at2"/>
<accession>A0A5S3N2I8</accession>
<keyword evidence="5" id="KW-1185">Reference proteome</keyword>
<evidence type="ECO:0000259" key="3">
    <source>
        <dbReference type="Pfam" id="PF18962"/>
    </source>
</evidence>
<dbReference type="NCBIfam" id="TIGR04183">
    <property type="entry name" value="Por_Secre_tail"/>
    <property type="match status" value="1"/>
</dbReference>
<dbReference type="AlphaFoldDB" id="A0A5S3N2I8"/>
<comment type="caution">
    <text evidence="4">The sequence shown here is derived from an EMBL/GenBank/DDBJ whole genome shotgun (WGS) entry which is preliminary data.</text>
</comment>
<dbReference type="InterPro" id="IPR026444">
    <property type="entry name" value="Secre_tail"/>
</dbReference>
<organism evidence="4 5">
    <name type="scientific">Polaribacter aestuariivivens</name>
    <dbReference type="NCBI Taxonomy" id="2304626"/>
    <lineage>
        <taxon>Bacteria</taxon>
        <taxon>Pseudomonadati</taxon>
        <taxon>Bacteroidota</taxon>
        <taxon>Flavobacteriia</taxon>
        <taxon>Flavobacteriales</taxon>
        <taxon>Flavobacteriaceae</taxon>
    </lineage>
</organism>
<protein>
    <submittedName>
        <fullName evidence="4">T9SS type A sorting domain-containing protein</fullName>
    </submittedName>
</protein>
<evidence type="ECO:0000313" key="5">
    <source>
        <dbReference type="Proteomes" id="UP000307140"/>
    </source>
</evidence>
<evidence type="ECO:0000256" key="2">
    <source>
        <dbReference type="SAM" id="SignalP"/>
    </source>
</evidence>
<feature type="chain" id="PRO_5024290342" evidence="2">
    <location>
        <begin position="20"/>
        <end position="383"/>
    </location>
</feature>
<proteinExistence type="predicted"/>
<dbReference type="Proteomes" id="UP000307140">
    <property type="component" value="Unassembled WGS sequence"/>
</dbReference>
<gene>
    <name evidence="4" type="ORF">FDT66_10015</name>
</gene>